<evidence type="ECO:0000256" key="1">
    <source>
        <dbReference type="SAM" id="Phobius"/>
    </source>
</evidence>
<gene>
    <name evidence="2" type="ORF">GCM10009639_14190</name>
</gene>
<dbReference type="Proteomes" id="UP001499863">
    <property type="component" value="Unassembled WGS sequence"/>
</dbReference>
<accession>A0ABP4IHA3</accession>
<feature type="transmembrane region" description="Helical" evidence="1">
    <location>
        <begin position="98"/>
        <end position="117"/>
    </location>
</feature>
<reference evidence="3" key="1">
    <citation type="journal article" date="2019" name="Int. J. Syst. Evol. Microbiol.">
        <title>The Global Catalogue of Microorganisms (GCM) 10K type strain sequencing project: providing services to taxonomists for standard genome sequencing and annotation.</title>
        <authorList>
            <consortium name="The Broad Institute Genomics Platform"/>
            <consortium name="The Broad Institute Genome Sequencing Center for Infectious Disease"/>
            <person name="Wu L."/>
            <person name="Ma J."/>
        </authorList>
    </citation>
    <scope>NUCLEOTIDE SEQUENCE [LARGE SCALE GENOMIC DNA]</scope>
    <source>
        <strain evidence="3">JCM 12393</strain>
    </source>
</reference>
<name>A0ABP4IHA3_9ACTN</name>
<dbReference type="RefSeq" id="WP_344329671.1">
    <property type="nucleotide sequence ID" value="NZ_BAAAKJ010000068.1"/>
</dbReference>
<protein>
    <submittedName>
        <fullName evidence="2">Uncharacterized protein</fullName>
    </submittedName>
</protein>
<keyword evidence="3" id="KW-1185">Reference proteome</keyword>
<feature type="transmembrane region" description="Helical" evidence="1">
    <location>
        <begin position="69"/>
        <end position="92"/>
    </location>
</feature>
<evidence type="ECO:0000313" key="3">
    <source>
        <dbReference type="Proteomes" id="UP001499863"/>
    </source>
</evidence>
<feature type="transmembrane region" description="Helical" evidence="1">
    <location>
        <begin position="7"/>
        <end position="28"/>
    </location>
</feature>
<dbReference type="EMBL" id="BAAAKJ010000068">
    <property type="protein sequence ID" value="GAA1388134.1"/>
    <property type="molecule type" value="Genomic_DNA"/>
</dbReference>
<evidence type="ECO:0000313" key="2">
    <source>
        <dbReference type="EMBL" id="GAA1388134.1"/>
    </source>
</evidence>
<sequence length="123" mass="12061">MHVRETVTAAVVAETVGALVAGLAAVVVRLVTGDWPDGTAWSSVPVMAATGVAVDHYRKGPPHRGRGALAGLLTLGAASPGLMAVTGLWLPGDEGLDGALAVVLAIPVAAAVFAAAAGPPPRA</sequence>
<proteinExistence type="predicted"/>
<organism evidence="2 3">
    <name type="scientific">Kitasatospora putterlickiae</name>
    <dbReference type="NCBI Taxonomy" id="221725"/>
    <lineage>
        <taxon>Bacteria</taxon>
        <taxon>Bacillati</taxon>
        <taxon>Actinomycetota</taxon>
        <taxon>Actinomycetes</taxon>
        <taxon>Kitasatosporales</taxon>
        <taxon>Streptomycetaceae</taxon>
        <taxon>Kitasatospora</taxon>
    </lineage>
</organism>
<keyword evidence="1" id="KW-0472">Membrane</keyword>
<keyword evidence="1" id="KW-0812">Transmembrane</keyword>
<comment type="caution">
    <text evidence="2">The sequence shown here is derived from an EMBL/GenBank/DDBJ whole genome shotgun (WGS) entry which is preliminary data.</text>
</comment>
<keyword evidence="1" id="KW-1133">Transmembrane helix</keyword>